<organism evidence="2 3">
    <name type="scientific">Datura stramonium</name>
    <name type="common">Jimsonweed</name>
    <name type="synonym">Common thornapple</name>
    <dbReference type="NCBI Taxonomy" id="4076"/>
    <lineage>
        <taxon>Eukaryota</taxon>
        <taxon>Viridiplantae</taxon>
        <taxon>Streptophyta</taxon>
        <taxon>Embryophyta</taxon>
        <taxon>Tracheophyta</taxon>
        <taxon>Spermatophyta</taxon>
        <taxon>Magnoliopsida</taxon>
        <taxon>eudicotyledons</taxon>
        <taxon>Gunneridae</taxon>
        <taxon>Pentapetalae</taxon>
        <taxon>asterids</taxon>
        <taxon>lamiids</taxon>
        <taxon>Solanales</taxon>
        <taxon>Solanaceae</taxon>
        <taxon>Solanoideae</taxon>
        <taxon>Datureae</taxon>
        <taxon>Datura</taxon>
    </lineage>
</organism>
<feature type="region of interest" description="Disordered" evidence="1">
    <location>
        <begin position="74"/>
        <end position="110"/>
    </location>
</feature>
<keyword evidence="3" id="KW-1185">Reference proteome</keyword>
<proteinExistence type="predicted"/>
<evidence type="ECO:0000256" key="1">
    <source>
        <dbReference type="SAM" id="MobiDB-lite"/>
    </source>
</evidence>
<reference evidence="2 3" key="1">
    <citation type="journal article" date="2021" name="BMC Genomics">
        <title>Datura genome reveals duplications of psychoactive alkaloid biosynthetic genes and high mutation rate following tissue culture.</title>
        <authorList>
            <person name="Rajewski A."/>
            <person name="Carter-House D."/>
            <person name="Stajich J."/>
            <person name="Litt A."/>
        </authorList>
    </citation>
    <scope>NUCLEOTIDE SEQUENCE [LARGE SCALE GENOMIC DNA]</scope>
    <source>
        <strain evidence="2">AR-01</strain>
    </source>
</reference>
<protein>
    <submittedName>
        <fullName evidence="2">Uncharacterized protein</fullName>
    </submittedName>
</protein>
<name>A0ABS8VFD6_DATST</name>
<gene>
    <name evidence="2" type="ORF">HAX54_034308</name>
</gene>
<dbReference type="EMBL" id="JACEIK010004425">
    <property type="protein sequence ID" value="MCD9645424.1"/>
    <property type="molecule type" value="Genomic_DNA"/>
</dbReference>
<feature type="compositionally biased region" description="Polar residues" evidence="1">
    <location>
        <begin position="85"/>
        <end position="110"/>
    </location>
</feature>
<dbReference type="Proteomes" id="UP000823775">
    <property type="component" value="Unassembled WGS sequence"/>
</dbReference>
<sequence>MKLSLVIGMNLTVKCPDGGRDGPSLTRWSVALTVKLYPEEVLIASLTMVAVMGRHSLTVHQVCCHTWNTETPYEGTFNVPRKPNGLSSSPSSPDVIGNGSSVPPSPAPNLQNFSSFFFKESF</sequence>
<comment type="caution">
    <text evidence="2">The sequence shown here is derived from an EMBL/GenBank/DDBJ whole genome shotgun (WGS) entry which is preliminary data.</text>
</comment>
<evidence type="ECO:0000313" key="2">
    <source>
        <dbReference type="EMBL" id="MCD9645424.1"/>
    </source>
</evidence>
<evidence type="ECO:0000313" key="3">
    <source>
        <dbReference type="Proteomes" id="UP000823775"/>
    </source>
</evidence>
<accession>A0ABS8VFD6</accession>